<gene>
    <name evidence="1" type="ORF">PMAYCL1PPCAC_14422</name>
</gene>
<keyword evidence="2" id="KW-1185">Reference proteome</keyword>
<proteinExistence type="predicted"/>
<organism evidence="1 2">
    <name type="scientific">Pristionchus mayeri</name>
    <dbReference type="NCBI Taxonomy" id="1317129"/>
    <lineage>
        <taxon>Eukaryota</taxon>
        <taxon>Metazoa</taxon>
        <taxon>Ecdysozoa</taxon>
        <taxon>Nematoda</taxon>
        <taxon>Chromadorea</taxon>
        <taxon>Rhabditida</taxon>
        <taxon>Rhabditina</taxon>
        <taxon>Diplogasteromorpha</taxon>
        <taxon>Diplogasteroidea</taxon>
        <taxon>Neodiplogasteridae</taxon>
        <taxon>Pristionchus</taxon>
    </lineage>
</organism>
<evidence type="ECO:0000313" key="1">
    <source>
        <dbReference type="EMBL" id="GMR44227.1"/>
    </source>
</evidence>
<feature type="non-terminal residue" evidence="1">
    <location>
        <position position="91"/>
    </location>
</feature>
<reference evidence="2" key="1">
    <citation type="submission" date="2022-10" db="EMBL/GenBank/DDBJ databases">
        <title>Genome assembly of Pristionchus species.</title>
        <authorList>
            <person name="Yoshida K."/>
            <person name="Sommer R.J."/>
        </authorList>
    </citation>
    <scope>NUCLEOTIDE SEQUENCE [LARGE SCALE GENOMIC DNA]</scope>
    <source>
        <strain evidence="2">RS5460</strain>
    </source>
</reference>
<protein>
    <submittedName>
        <fullName evidence="1">Uncharacterized protein</fullName>
    </submittedName>
</protein>
<comment type="caution">
    <text evidence="1">The sequence shown here is derived from an EMBL/GenBank/DDBJ whole genome shotgun (WGS) entry which is preliminary data.</text>
</comment>
<dbReference type="AlphaFoldDB" id="A0AAN4ZMS7"/>
<accession>A0AAN4ZMS7</accession>
<dbReference type="Proteomes" id="UP001328107">
    <property type="component" value="Unassembled WGS sequence"/>
</dbReference>
<sequence>NCDEPKPDFAFETGEQKIKRGSRASQFATATETPTVTIRARDSAPSIRIIRRRGRRKFPSRASQIVVRPAIPTVTNRSLILRLRLGSRRRR</sequence>
<name>A0AAN4ZMS7_9BILA</name>
<dbReference type="EMBL" id="BTRK01000003">
    <property type="protein sequence ID" value="GMR44227.1"/>
    <property type="molecule type" value="Genomic_DNA"/>
</dbReference>
<feature type="non-terminal residue" evidence="1">
    <location>
        <position position="1"/>
    </location>
</feature>
<evidence type="ECO:0000313" key="2">
    <source>
        <dbReference type="Proteomes" id="UP001328107"/>
    </source>
</evidence>